<dbReference type="InterPro" id="IPR053024">
    <property type="entry name" value="Fungal_surface_NADase"/>
</dbReference>
<evidence type="ECO:0000256" key="1">
    <source>
        <dbReference type="SAM" id="MobiDB-lite"/>
    </source>
</evidence>
<reference evidence="4 5" key="1">
    <citation type="submission" date="2011-09" db="EMBL/GenBank/DDBJ databases">
        <authorList>
            <consortium name="US DOE Joint Genome Institute (JGI-PGF)"/>
            <person name="Lucas S."/>
            <person name="Han J."/>
            <person name="Lapidus A."/>
            <person name="Cheng J.-F."/>
            <person name="Goodwin L."/>
            <person name="Pitluck S."/>
            <person name="Peters L."/>
            <person name="Land M.L."/>
            <person name="Hauser L."/>
            <person name="Brambilla E."/>
            <person name="Klenk H.-P."/>
            <person name="Woyke T.J."/>
        </authorList>
    </citation>
    <scope>NUCLEOTIDE SEQUENCE [LARGE SCALE GENOMIC DNA]</scope>
    <source>
        <strain evidence="4 5">K62</strain>
    </source>
</reference>
<dbReference type="Pfam" id="PF14021">
    <property type="entry name" value="TNT"/>
    <property type="match status" value="1"/>
</dbReference>
<dbReference type="Proteomes" id="UP000005087">
    <property type="component" value="Chromosome"/>
</dbReference>
<dbReference type="EMBL" id="CM001484">
    <property type="protein sequence ID" value="EIE97606.1"/>
    <property type="molecule type" value="Genomic_DNA"/>
</dbReference>
<dbReference type="AlphaFoldDB" id="I1CY32"/>
<dbReference type="PANTHER" id="PTHR42059:SF1">
    <property type="entry name" value="TNT DOMAIN-CONTAINING PROTEIN"/>
    <property type="match status" value="1"/>
</dbReference>
<dbReference type="InterPro" id="IPR057746">
    <property type="entry name" value="CpnT-like_N"/>
</dbReference>
<feature type="compositionally biased region" description="Pro residues" evidence="1">
    <location>
        <begin position="379"/>
        <end position="388"/>
    </location>
</feature>
<dbReference type="eggNOG" id="COG3266">
    <property type="taxonomic scope" value="Bacteria"/>
</dbReference>
<evidence type="ECO:0000313" key="5">
    <source>
        <dbReference type="Proteomes" id="UP000005087"/>
    </source>
</evidence>
<evidence type="ECO:0000259" key="3">
    <source>
        <dbReference type="Pfam" id="PF25547"/>
    </source>
</evidence>
<dbReference type="RefSeq" id="WP_005461661.1">
    <property type="nucleotide sequence ID" value="NZ_CM001484.1"/>
</dbReference>
<dbReference type="OrthoDB" id="4745173at2"/>
<evidence type="ECO:0000259" key="2">
    <source>
        <dbReference type="Pfam" id="PF14021"/>
    </source>
</evidence>
<protein>
    <recommendedName>
        <fullName evidence="6">DUF4237 domain-containing protein</fullName>
    </recommendedName>
</protein>
<accession>I1CY32</accession>
<feature type="domain" description="TNT" evidence="2">
    <location>
        <begin position="572"/>
        <end position="656"/>
    </location>
</feature>
<dbReference type="eggNOG" id="COG3209">
    <property type="taxonomic scope" value="Bacteria"/>
</dbReference>
<dbReference type="GO" id="GO:0050135">
    <property type="term" value="F:NADP+ nucleosidase activity"/>
    <property type="evidence" value="ECO:0007669"/>
    <property type="project" value="InterPro"/>
</dbReference>
<dbReference type="PANTHER" id="PTHR42059">
    <property type="entry name" value="TNT DOMAIN-CONTAINING PROTEIN"/>
    <property type="match status" value="1"/>
</dbReference>
<feature type="region of interest" description="Disordered" evidence="1">
    <location>
        <begin position="372"/>
        <end position="433"/>
    </location>
</feature>
<keyword evidence="5" id="KW-1185">Reference proteome</keyword>
<dbReference type="HOGENOM" id="CLU_370794_0_0_11"/>
<feature type="domain" description="Outer membrane channel protein CpnT-like N-terminal" evidence="3">
    <location>
        <begin position="11"/>
        <end position="116"/>
    </location>
</feature>
<dbReference type="STRING" id="928724.SacglDRAFT_00660"/>
<feature type="compositionally biased region" description="Low complexity" evidence="1">
    <location>
        <begin position="389"/>
        <end position="398"/>
    </location>
</feature>
<feature type="region of interest" description="Disordered" evidence="1">
    <location>
        <begin position="168"/>
        <end position="277"/>
    </location>
</feature>
<evidence type="ECO:0008006" key="6">
    <source>
        <dbReference type="Google" id="ProtNLM"/>
    </source>
</evidence>
<name>I1CY32_9PSEU</name>
<feature type="compositionally biased region" description="Low complexity" evidence="1">
    <location>
        <begin position="424"/>
        <end position="433"/>
    </location>
</feature>
<gene>
    <name evidence="4" type="ORF">SacglDRAFT_00660</name>
</gene>
<evidence type="ECO:0000313" key="4">
    <source>
        <dbReference type="EMBL" id="EIE97606.1"/>
    </source>
</evidence>
<dbReference type="PRINTS" id="PR01217">
    <property type="entry name" value="PRICHEXTENSN"/>
</dbReference>
<reference evidence="5" key="2">
    <citation type="submission" date="2012-01" db="EMBL/GenBank/DDBJ databases">
        <title>Noncontiguous Finished sequence of chromosome of Saccharomonospora glauca K62.</title>
        <authorList>
            <consortium name="US DOE Joint Genome Institute"/>
            <person name="Lucas S."/>
            <person name="Han J."/>
            <person name="Lapidus A."/>
            <person name="Cheng J.-F."/>
            <person name="Goodwin L."/>
            <person name="Pitluck S."/>
            <person name="Peters L."/>
            <person name="Mikhailova N."/>
            <person name="Held B."/>
            <person name="Detter J.C."/>
            <person name="Han C."/>
            <person name="Tapia R."/>
            <person name="Land M."/>
            <person name="Hauser L."/>
            <person name="Kyrpides N."/>
            <person name="Ivanova N."/>
            <person name="Pagani I."/>
            <person name="Brambilla E.-M."/>
            <person name="Klenk H.-P."/>
            <person name="Woyke T."/>
        </authorList>
    </citation>
    <scope>NUCLEOTIDE SEQUENCE [LARGE SCALE GENOMIC DNA]</scope>
    <source>
        <strain evidence="5">K62</strain>
    </source>
</reference>
<feature type="compositionally biased region" description="Low complexity" evidence="1">
    <location>
        <begin position="405"/>
        <end position="414"/>
    </location>
</feature>
<sequence length="663" mass="69346">MGIELPAELAAVARAIGVSWPEADEDALREQAESWRRAARELTTLAGDADACAVGALKALSGAVAETVRQRWASLGDADSGLLAEVTRGATQAADRLEHAAEQVSKAKVELVRRLVDAAKTFDAVVVAADSGHPSALLGLDTMLRGAAGDLGAVTRDLVDSVAAPAESLPRPGVEAGADGIDAVPPDASKLGEVPEPEETGETRDTEEAAGTPGEHVDEGTSGEEPPSTEDTASDELSTEDTGPIAISQIPTPPSGQRAVPGLGADAPTPPSGTVLGQAGAPAPYAVAPLQQGQTHLSGFAPSAVPNPMPNPMASPMPNVSPNPMPGPVPGPAPYASPQWGGYAVASNQPAAQYVPPASQGRYQAAQWNPAVPYVPQGTPAPPQPPRGHPQQPVQAPASQPPQGHPQQPRQSPAGQPPPPAPHPGAAAVAVGAPRKERESIVALFVVHMFPIGHLPVPSDRPARQLPVPSGDTACGVLRFPPHDHPESDTVEVERALAELRGGGRKPAPPPAEVLPGVPEDITEGYDPLGENSESEWNRRYLVRDGEKPEYAWPPPERFPEGCHERGEPVLLEEGTVLDRFGTAHGRVFSADGTRFASRSLPPRYLDSGYRRYRVVKRMPAWKAVSAPWFGQPGGGVRYRTVYSAAELVVLGHLADITFEERA</sequence>
<dbReference type="Pfam" id="PF25547">
    <property type="entry name" value="WXG100_2"/>
    <property type="match status" value="1"/>
</dbReference>
<organism evidence="4 5">
    <name type="scientific">Saccharomonospora glauca K62</name>
    <dbReference type="NCBI Taxonomy" id="928724"/>
    <lineage>
        <taxon>Bacteria</taxon>
        <taxon>Bacillati</taxon>
        <taxon>Actinomycetota</taxon>
        <taxon>Actinomycetes</taxon>
        <taxon>Pseudonocardiales</taxon>
        <taxon>Pseudonocardiaceae</taxon>
        <taxon>Saccharomonospora</taxon>
    </lineage>
</organism>
<dbReference type="InterPro" id="IPR025331">
    <property type="entry name" value="TNT"/>
</dbReference>
<proteinExistence type="predicted"/>